<evidence type="ECO:0000256" key="1">
    <source>
        <dbReference type="SAM" id="SignalP"/>
    </source>
</evidence>
<keyword evidence="3" id="KW-1185">Reference proteome</keyword>
<evidence type="ECO:0000313" key="2">
    <source>
        <dbReference type="EMBL" id="SDD22400.1"/>
    </source>
</evidence>
<dbReference type="AlphaFoldDB" id="A0A1G6SZJ4"/>
<reference evidence="3" key="1">
    <citation type="submission" date="2016-10" db="EMBL/GenBank/DDBJ databases">
        <authorList>
            <person name="Varghese N."/>
            <person name="Submissions S."/>
        </authorList>
    </citation>
    <scope>NUCLEOTIDE SEQUENCE [LARGE SCALE GENOMIC DNA]</scope>
    <source>
        <strain evidence="3">DSM 25811 / CCM 8410 / LMG 26954 / E90</strain>
    </source>
</reference>
<proteinExistence type="predicted"/>
<feature type="signal peptide" evidence="1">
    <location>
        <begin position="1"/>
        <end position="21"/>
    </location>
</feature>
<evidence type="ECO:0000313" key="3">
    <source>
        <dbReference type="Proteomes" id="UP000198757"/>
    </source>
</evidence>
<dbReference type="Proteomes" id="UP000198757">
    <property type="component" value="Unassembled WGS sequence"/>
</dbReference>
<gene>
    <name evidence="2" type="ORF">SAMN04487894_10741</name>
</gene>
<feature type="chain" id="PRO_5011432041" description="Outer membrane protein beta-barrel family protein" evidence="1">
    <location>
        <begin position="22"/>
        <end position="120"/>
    </location>
</feature>
<sequence length="120" mass="13663">MLKTFLLTVLFVLAVGGVSFATENTATDVDHGKDKPKSGYVVAENKFEKQLSSFSLRSDYQFRGDRVLTNTSTTNNNYINLNTSISYQKGANTYMVPYKKKVILNRFTFNPNESVRNLYR</sequence>
<evidence type="ECO:0008006" key="4">
    <source>
        <dbReference type="Google" id="ProtNLM"/>
    </source>
</evidence>
<dbReference type="RefSeq" id="WP_090390662.1">
    <property type="nucleotide sequence ID" value="NZ_FMZO01000007.1"/>
</dbReference>
<dbReference type="OrthoDB" id="675375at2"/>
<protein>
    <recommendedName>
        <fullName evidence="4">Outer membrane protein beta-barrel family protein</fullName>
    </recommendedName>
</protein>
<dbReference type="EMBL" id="FMZO01000007">
    <property type="protein sequence ID" value="SDD22400.1"/>
    <property type="molecule type" value="Genomic_DNA"/>
</dbReference>
<organism evidence="2 3">
    <name type="scientific">Niabella drilacis (strain DSM 25811 / CCM 8410 / CCUG 62505 / LMG 26954 / E90)</name>
    <dbReference type="NCBI Taxonomy" id="1285928"/>
    <lineage>
        <taxon>Bacteria</taxon>
        <taxon>Pseudomonadati</taxon>
        <taxon>Bacteroidota</taxon>
        <taxon>Chitinophagia</taxon>
        <taxon>Chitinophagales</taxon>
        <taxon>Chitinophagaceae</taxon>
        <taxon>Niabella</taxon>
    </lineage>
</organism>
<name>A0A1G6SZJ4_NIADE</name>
<accession>A0A1G6SZJ4</accession>
<keyword evidence="1" id="KW-0732">Signal</keyword>